<sequence length="1919" mass="219849">MARVYDNWERLVRATLNREQLRTAGQGHERIGSGIAGAVPPSLGRTSNIDAILQAADEIQDENPNVARILGFCIEYILLSIFCFRSYMKDRGGAFYSCFLAWVLSFSQATATYNWPGILVCEQAYSMAQNLDPNSDGRGVLQFKTGLMSIIKQKLAKRENVRIDRNQDIEQLWEFYKLYKRRHRVDDIQRQEQNLRESGTFSSELELRSLEMRKVIATLRALVEVLEALSKDADPEGVGRLITEELRRIKKADAALSGELTPYNIVPLEAPSLTNAIGFFPEVRGAISAIRYSEQFPRLPADFEISGQRDADMFDLLEYVFGFQKDNIRNQRENIVLAIANAQARLGIPADADPKIDEKAINEVFLKVLDNYIKWCKYLRKRLAWNSFQAINRDRKLFLVSLYFLIWGEAANVRFLPECICYIFHNMAKELDAILDHGEANPAPSCITEDGSVSFLDKIIRPIYETMALEAARNNNGKASHSSWRNYDDFNEYFWSPACFELKWPMREESPFLFKPKKRKRTGKSTFVEHRTFLHLYRSFHRLWIFLFVMFQALTILAFRKEKINLKTFKTILSIGPTFAIMNFIESCLDVLLMFGAYSTARGMAISRLVIRFFWCGLASVFVTYVYIKVLEEQNQRNSNSKYFRIYILTLGIYAAVRVVFALLLKCKACHMLSEMSDQSFFQFFKWIYQERYYVGRGLFERFSDYCSLDDSYSSVVSVDFSGDIKPLVEPTKVIIDLPSLQYSWHDLVSKNNKNALTIVSLWAPVVAIYLMDLHIWYTLLSAIIGGVMGARARLGEIRTIEMVHKRFESFPKVFVKNLVSLQAKRLPFDRQASQVSQELNKEYASIFSPFWNEIIKSLREEDFISNREMDLLSIPSNTGSLRLVQWPLFLLSSKIFLAIDLALDCKDTQADLWNRICRDEYMSYAVQECYYSIEKILHSLVDGEGRLWVERIFREINNSILENSLVITLSLKKLPLVLSRFTALTGLLIRNETPDLAKGAAKALFQLYEVVTHDLLSSDLREQLDTWNILARARNEGRLFSRIEWPKDPEIKEQVKRLHLLLTVKDSAANIPKNLEARRRLEFFSNSLFMDMPPAKPVCEMIPFSVFTPYYSETVLYSTSELQKENEDGISILFYLQKIFPDEWENFLERIGRGESAGGVDLQENSTDSLELRFWASYRGQTLARTVRGMMYYRRALMLQSYLERRPVGVTDYSRSGLLPTQGFALSHEARAQSDLKFTYVVSCQIYGQQKQRKAPEAADIALLLQRNEALRVAFIHVEDSSAADGKVSKEFFSKLVKADIHGKDQEIYSIRLPGDPKLGEGKPENQNHAIIFTRGEAIQTIDMNQDNYLEEAMKMRNLLEEFRTDHGIRPPSILGCFIFGLVHVQSRNELCDIGPTRVGKSFEVSGLLPVYLLCRKSIQTRVRMHYGHPDVFDRIFHITRGGISKASRVINISEDIYAGFNSTLRQGNVTHHEYIQVGKGRDVGLNQIALFEGKVAGGNGEQVLSRDVYRLGQLFDFFRMLSFYFTTVGYYLCTMMTVLTIYIFLYGRAYLAFSGLDRAISRQAKLSGNTSLNAVLNTQFLVQIGVFTAVPMIMGFILELGLLKAVFSFITMQLQLCSVFFTFSLGTKTHYFGRTILHGGAKYRATGRGFVVRHIKFAENYRLYSRSHFIKALEVALLLIVYIAYGYAEGGAVSYVLLTLSSWFLVISWLFAPYIFNPSGFEWQKTVEDFDDWSSWLLYKGGVDAYPNSERSYFGNNTEFEIYGFSWVVLVGIVMIFKIFTFNPKSSSDFQLLMRLTQGASSIGLVAALILVIIFTRLSIADIFASILAFIPTGWAIICLALTWKNIVRSLGLWESVREFARMYDAGMGVIIFAPVAFLSWFPFVSTFQSRLLFNQAFSRGLEISLILAGNKANVDN</sequence>
<name>A0ACB8LU91_CITSI</name>
<gene>
    <name evidence="1" type="ORF">KPL71_006756</name>
</gene>
<evidence type="ECO:0000313" key="2">
    <source>
        <dbReference type="Proteomes" id="UP000829398"/>
    </source>
</evidence>
<protein>
    <submittedName>
        <fullName evidence="1">Callose synthase 10</fullName>
    </submittedName>
</protein>
<keyword evidence="2" id="KW-1185">Reference proteome</keyword>
<organism evidence="1 2">
    <name type="scientific">Citrus sinensis</name>
    <name type="common">Sweet orange</name>
    <name type="synonym">Citrus aurantium var. sinensis</name>
    <dbReference type="NCBI Taxonomy" id="2711"/>
    <lineage>
        <taxon>Eukaryota</taxon>
        <taxon>Viridiplantae</taxon>
        <taxon>Streptophyta</taxon>
        <taxon>Embryophyta</taxon>
        <taxon>Tracheophyta</taxon>
        <taxon>Spermatophyta</taxon>
        <taxon>Magnoliopsida</taxon>
        <taxon>eudicotyledons</taxon>
        <taxon>Gunneridae</taxon>
        <taxon>Pentapetalae</taxon>
        <taxon>rosids</taxon>
        <taxon>malvids</taxon>
        <taxon>Sapindales</taxon>
        <taxon>Rutaceae</taxon>
        <taxon>Aurantioideae</taxon>
        <taxon>Citrus</taxon>
    </lineage>
</organism>
<proteinExistence type="predicted"/>
<comment type="caution">
    <text evidence="1">The sequence shown here is derived from an EMBL/GenBank/DDBJ whole genome shotgun (WGS) entry which is preliminary data.</text>
</comment>
<dbReference type="EMBL" id="CM039172">
    <property type="protein sequence ID" value="KAH9776605.1"/>
    <property type="molecule type" value="Genomic_DNA"/>
</dbReference>
<dbReference type="Proteomes" id="UP000829398">
    <property type="component" value="Chromosome 3"/>
</dbReference>
<reference evidence="2" key="1">
    <citation type="journal article" date="2023" name="Hortic. Res.">
        <title>A chromosome-level phased genome enabling allele-level studies in sweet orange: a case study on citrus Huanglongbing tolerance.</title>
        <authorList>
            <person name="Wu B."/>
            <person name="Yu Q."/>
            <person name="Deng Z."/>
            <person name="Duan Y."/>
            <person name="Luo F."/>
            <person name="Gmitter F. Jr."/>
        </authorList>
    </citation>
    <scope>NUCLEOTIDE SEQUENCE [LARGE SCALE GENOMIC DNA]</scope>
    <source>
        <strain evidence="2">cv. Valencia</strain>
    </source>
</reference>
<evidence type="ECO:0000313" key="1">
    <source>
        <dbReference type="EMBL" id="KAH9776605.1"/>
    </source>
</evidence>
<accession>A0ACB8LU91</accession>